<feature type="compositionally biased region" description="Low complexity" evidence="5">
    <location>
        <begin position="487"/>
        <end position="498"/>
    </location>
</feature>
<protein>
    <recommendedName>
        <fullName evidence="7">G-protein coupled receptors family 1 profile domain-containing protein</fullName>
    </recommendedName>
</protein>
<evidence type="ECO:0000313" key="8">
    <source>
        <dbReference type="EMBL" id="KAK7482276.1"/>
    </source>
</evidence>
<organism evidence="8 9">
    <name type="scientific">Batillaria attramentaria</name>
    <dbReference type="NCBI Taxonomy" id="370345"/>
    <lineage>
        <taxon>Eukaryota</taxon>
        <taxon>Metazoa</taxon>
        <taxon>Spiralia</taxon>
        <taxon>Lophotrochozoa</taxon>
        <taxon>Mollusca</taxon>
        <taxon>Gastropoda</taxon>
        <taxon>Caenogastropoda</taxon>
        <taxon>Sorbeoconcha</taxon>
        <taxon>Cerithioidea</taxon>
        <taxon>Batillariidae</taxon>
        <taxon>Batillaria</taxon>
    </lineage>
</organism>
<dbReference type="GO" id="GO:0016020">
    <property type="term" value="C:membrane"/>
    <property type="evidence" value="ECO:0007669"/>
    <property type="project" value="UniProtKB-SubCell"/>
</dbReference>
<keyword evidence="9" id="KW-1185">Reference proteome</keyword>
<evidence type="ECO:0000256" key="4">
    <source>
        <dbReference type="ARBA" id="ARBA00023136"/>
    </source>
</evidence>
<evidence type="ECO:0000313" key="9">
    <source>
        <dbReference type="Proteomes" id="UP001519460"/>
    </source>
</evidence>
<keyword evidence="4 6" id="KW-0472">Membrane</keyword>
<accession>A0ABD0K5S0</accession>
<dbReference type="InterPro" id="IPR000276">
    <property type="entry name" value="GPCR_Rhodpsn"/>
</dbReference>
<gene>
    <name evidence="8" type="ORF">BaRGS_00026519</name>
</gene>
<feature type="domain" description="G-protein coupled receptors family 1 profile" evidence="7">
    <location>
        <begin position="48"/>
        <end position="323"/>
    </location>
</feature>
<feature type="transmembrane region" description="Helical" evidence="6">
    <location>
        <begin position="301"/>
        <end position="326"/>
    </location>
</feature>
<dbReference type="CDD" id="cd14978">
    <property type="entry name" value="7tmA_FMRFamide_R-like"/>
    <property type="match status" value="1"/>
</dbReference>
<evidence type="ECO:0000256" key="6">
    <source>
        <dbReference type="SAM" id="Phobius"/>
    </source>
</evidence>
<dbReference type="PROSITE" id="PS50262">
    <property type="entry name" value="G_PROTEIN_RECEP_F1_2"/>
    <property type="match status" value="1"/>
</dbReference>
<keyword evidence="3 6" id="KW-1133">Transmembrane helix</keyword>
<keyword evidence="2 6" id="KW-0812">Transmembrane</keyword>
<dbReference type="PRINTS" id="PR00237">
    <property type="entry name" value="GPCRRHODOPSN"/>
</dbReference>
<dbReference type="PANTHER" id="PTHR46641:SF2">
    <property type="entry name" value="FMRFAMIDE RECEPTOR"/>
    <property type="match status" value="1"/>
</dbReference>
<name>A0ABD0K5S0_9CAEN</name>
<feature type="transmembrane region" description="Helical" evidence="6">
    <location>
        <begin position="33"/>
        <end position="56"/>
    </location>
</feature>
<evidence type="ECO:0000256" key="3">
    <source>
        <dbReference type="ARBA" id="ARBA00022989"/>
    </source>
</evidence>
<dbReference type="Proteomes" id="UP001519460">
    <property type="component" value="Unassembled WGS sequence"/>
</dbReference>
<feature type="compositionally biased region" description="Polar residues" evidence="5">
    <location>
        <begin position="532"/>
        <end position="543"/>
    </location>
</feature>
<evidence type="ECO:0000256" key="5">
    <source>
        <dbReference type="SAM" id="MobiDB-lite"/>
    </source>
</evidence>
<feature type="transmembrane region" description="Helical" evidence="6">
    <location>
        <begin position="216"/>
        <end position="237"/>
    </location>
</feature>
<dbReference type="AlphaFoldDB" id="A0ABD0K5S0"/>
<sequence length="591" mass="65271">MNGTTMHSILNGSSFPASVPSDKTFFQNLQRYVYGYIMLIICGAGVMGNILAFAVLSRKSMRSSNSATYLRCLAAVDACVLLLAILRYRSYYVLLEEASVIDMVLTFDPYVQVYVTPFFWVALGVSSFITLSLSIERYLAIRWPLTLKQRCTKSMVWVCIALIITAVFLVTFPHFLCYKLENAQFGNMSIVAIKLINTYLDARAYLHAYNNYILPIIWYMVPWVIVAVFNILLSIQVQKSSRIRVGIPNLVNLNRNLSVLIILIVGMYMVCHFPRCILAFYCLVNHCSASGMGQDVNTKTYYILVAAADTLNILNSCLNIVVYCMTGSRFRQEVKRLVLCRSCCRQSTVHPANQTLHVSLREVPATPMDDRKSLNMSYKDLQLVPSNLPSPSQSLSDLQPSSAKISSNLSLKDCYNVIHSSLVLSSNRFKSDLQVTGSSKRKLSVITQPRDVNNTYQNCGGESSGMACAAHPFATETLLPGIASDLQSPQSMSSQPSQPESPPSRVSETNAVAPSLEFKTAPTEDPEDTEAPNLSDTPESNNGALADIPKSNMSCLKTTAESRTSVLKISASDSIAHHKPAILVTSPDEKL</sequence>
<dbReference type="Gene3D" id="1.20.1070.10">
    <property type="entry name" value="Rhodopsin 7-helix transmembrane proteins"/>
    <property type="match status" value="1"/>
</dbReference>
<evidence type="ECO:0000259" key="7">
    <source>
        <dbReference type="PROSITE" id="PS50262"/>
    </source>
</evidence>
<feature type="transmembrane region" description="Helical" evidence="6">
    <location>
        <begin position="68"/>
        <end position="90"/>
    </location>
</feature>
<reference evidence="8 9" key="1">
    <citation type="journal article" date="2023" name="Sci. Data">
        <title>Genome assembly of the Korean intertidal mud-creeper Batillaria attramentaria.</title>
        <authorList>
            <person name="Patra A.K."/>
            <person name="Ho P.T."/>
            <person name="Jun S."/>
            <person name="Lee S.J."/>
            <person name="Kim Y."/>
            <person name="Won Y.J."/>
        </authorList>
    </citation>
    <scope>NUCLEOTIDE SEQUENCE [LARGE SCALE GENOMIC DNA]</scope>
    <source>
        <strain evidence="8">Wonlab-2016</strain>
    </source>
</reference>
<proteinExistence type="predicted"/>
<dbReference type="EMBL" id="JACVVK020000248">
    <property type="protein sequence ID" value="KAK7482276.1"/>
    <property type="molecule type" value="Genomic_DNA"/>
</dbReference>
<feature type="transmembrane region" description="Helical" evidence="6">
    <location>
        <begin position="257"/>
        <end position="281"/>
    </location>
</feature>
<dbReference type="InterPro" id="IPR017452">
    <property type="entry name" value="GPCR_Rhodpsn_7TM"/>
</dbReference>
<feature type="transmembrane region" description="Helical" evidence="6">
    <location>
        <begin position="154"/>
        <end position="176"/>
    </location>
</feature>
<evidence type="ECO:0000256" key="2">
    <source>
        <dbReference type="ARBA" id="ARBA00022692"/>
    </source>
</evidence>
<dbReference type="Pfam" id="PF00001">
    <property type="entry name" value="7tm_1"/>
    <property type="match status" value="1"/>
</dbReference>
<dbReference type="SUPFAM" id="SSF81321">
    <property type="entry name" value="Family A G protein-coupled receptor-like"/>
    <property type="match status" value="1"/>
</dbReference>
<evidence type="ECO:0000256" key="1">
    <source>
        <dbReference type="ARBA" id="ARBA00004370"/>
    </source>
</evidence>
<comment type="caution">
    <text evidence="8">The sequence shown here is derived from an EMBL/GenBank/DDBJ whole genome shotgun (WGS) entry which is preliminary data.</text>
</comment>
<dbReference type="PANTHER" id="PTHR46641">
    <property type="entry name" value="FMRFAMIDE RECEPTOR-RELATED"/>
    <property type="match status" value="1"/>
</dbReference>
<feature type="transmembrane region" description="Helical" evidence="6">
    <location>
        <begin position="110"/>
        <end position="133"/>
    </location>
</feature>
<feature type="region of interest" description="Disordered" evidence="5">
    <location>
        <begin position="484"/>
        <end position="552"/>
    </location>
</feature>
<comment type="subcellular location">
    <subcellularLocation>
        <location evidence="1">Membrane</location>
    </subcellularLocation>
</comment>
<dbReference type="InterPro" id="IPR052954">
    <property type="entry name" value="GPCR-Ligand_Int"/>
</dbReference>